<keyword evidence="3 5" id="KW-0808">Transferase</keyword>
<dbReference type="GO" id="GO:0005634">
    <property type="term" value="C:nucleus"/>
    <property type="evidence" value="ECO:0007669"/>
    <property type="project" value="TreeGrafter"/>
</dbReference>
<dbReference type="Gene3D" id="3.40.50.150">
    <property type="entry name" value="Vaccinia Virus protein VP39"/>
    <property type="match status" value="1"/>
</dbReference>
<dbReference type="PROSITE" id="PS51679">
    <property type="entry name" value="SAM_MT_C5"/>
    <property type="match status" value="1"/>
</dbReference>
<dbReference type="SUPFAM" id="SSF53335">
    <property type="entry name" value="S-adenosyl-L-methionine-dependent methyltransferases"/>
    <property type="match status" value="1"/>
</dbReference>
<proteinExistence type="inferred from homology"/>
<protein>
    <recommendedName>
        <fullName evidence="1">DNA (cytosine-5-)-methyltransferase</fullName>
        <ecNumber evidence="1">2.1.1.37</ecNumber>
    </recommendedName>
</protein>
<dbReference type="PRINTS" id="PR00105">
    <property type="entry name" value="C5METTRFRASE"/>
</dbReference>
<evidence type="ECO:0000256" key="1">
    <source>
        <dbReference type="ARBA" id="ARBA00011975"/>
    </source>
</evidence>
<reference evidence="6 7" key="1">
    <citation type="journal article" date="2024" name="Nat. Commun.">
        <title>Phylogenomics reveals the evolutionary origins of lichenization in chlorophyte algae.</title>
        <authorList>
            <person name="Puginier C."/>
            <person name="Libourel C."/>
            <person name="Otte J."/>
            <person name="Skaloud P."/>
            <person name="Haon M."/>
            <person name="Grisel S."/>
            <person name="Petersen M."/>
            <person name="Berrin J.G."/>
            <person name="Delaux P.M."/>
            <person name="Dal Grande F."/>
            <person name="Keller J."/>
        </authorList>
    </citation>
    <scope>NUCLEOTIDE SEQUENCE [LARGE SCALE GENOMIC DNA]</scope>
    <source>
        <strain evidence="6 7">SAG 2043</strain>
    </source>
</reference>
<dbReference type="GO" id="GO:0044027">
    <property type="term" value="P:negative regulation of gene expression via chromosomal CpG island methylation"/>
    <property type="evidence" value="ECO:0007669"/>
    <property type="project" value="TreeGrafter"/>
</dbReference>
<comment type="caution">
    <text evidence="6">The sequence shown here is derived from an EMBL/GenBank/DDBJ whole genome shotgun (WGS) entry which is preliminary data.</text>
</comment>
<accession>A0AAW1PVP6</accession>
<evidence type="ECO:0000313" key="7">
    <source>
        <dbReference type="Proteomes" id="UP001489004"/>
    </source>
</evidence>
<dbReference type="InterPro" id="IPR050390">
    <property type="entry name" value="C5-Methyltransferase"/>
</dbReference>
<evidence type="ECO:0000256" key="5">
    <source>
        <dbReference type="PROSITE-ProRule" id="PRU01016"/>
    </source>
</evidence>
<evidence type="ECO:0000256" key="3">
    <source>
        <dbReference type="ARBA" id="ARBA00022679"/>
    </source>
</evidence>
<dbReference type="EC" id="2.1.1.37" evidence="1"/>
<dbReference type="Proteomes" id="UP001489004">
    <property type="component" value="Unassembled WGS sequence"/>
</dbReference>
<dbReference type="EMBL" id="JALJOR010000004">
    <property type="protein sequence ID" value="KAK9817766.1"/>
    <property type="molecule type" value="Genomic_DNA"/>
</dbReference>
<evidence type="ECO:0000256" key="2">
    <source>
        <dbReference type="ARBA" id="ARBA00022603"/>
    </source>
</evidence>
<gene>
    <name evidence="6" type="ORF">WJX72_001881</name>
</gene>
<evidence type="ECO:0000256" key="4">
    <source>
        <dbReference type="ARBA" id="ARBA00022691"/>
    </source>
</evidence>
<dbReference type="Pfam" id="PF00145">
    <property type="entry name" value="DNA_methylase"/>
    <property type="match status" value="1"/>
</dbReference>
<dbReference type="GO" id="GO:0032259">
    <property type="term" value="P:methylation"/>
    <property type="evidence" value="ECO:0007669"/>
    <property type="project" value="UniProtKB-KW"/>
</dbReference>
<organism evidence="6 7">
    <name type="scientific">[Myrmecia] bisecta</name>
    <dbReference type="NCBI Taxonomy" id="41462"/>
    <lineage>
        <taxon>Eukaryota</taxon>
        <taxon>Viridiplantae</taxon>
        <taxon>Chlorophyta</taxon>
        <taxon>core chlorophytes</taxon>
        <taxon>Trebouxiophyceae</taxon>
        <taxon>Trebouxiales</taxon>
        <taxon>Trebouxiaceae</taxon>
        <taxon>Myrmecia</taxon>
    </lineage>
</organism>
<feature type="active site" evidence="5">
    <location>
        <position position="78"/>
    </location>
</feature>
<keyword evidence="2 5" id="KW-0489">Methyltransferase</keyword>
<dbReference type="PANTHER" id="PTHR10629:SF52">
    <property type="entry name" value="DNA (CYTOSINE-5)-METHYLTRANSFERASE 1"/>
    <property type="match status" value="1"/>
</dbReference>
<dbReference type="PANTHER" id="PTHR10629">
    <property type="entry name" value="CYTOSINE-SPECIFIC METHYLTRANSFERASE"/>
    <property type="match status" value="1"/>
</dbReference>
<dbReference type="AlphaFoldDB" id="A0AAW1PVP6"/>
<comment type="similarity">
    <text evidence="5">Belongs to the class I-like SAM-binding methyltransferase superfamily. C5-methyltransferase family.</text>
</comment>
<evidence type="ECO:0000313" key="6">
    <source>
        <dbReference type="EMBL" id="KAK9817766.1"/>
    </source>
</evidence>
<dbReference type="InterPro" id="IPR029063">
    <property type="entry name" value="SAM-dependent_MTases_sf"/>
</dbReference>
<sequence length="389" mass="42721">MPRLRALDMFSGIGGFALGMRGLVTTVGYCELDPDARCVLQTQMAAGRLDKAPIHADVRKLTKAQTGPVDIIMGGWPCQDVSPMGEHKGLDGSRSGLIREVLRLAEATGAKMLFLENVPTALSFGFADILKHLTHAMGYDVRWCVVPASAVGAHHTRSRLFVLASKPRFRATFRLHNETHDWRPAGAPQRMIASQPHRSKRIAMLGNAAVRDAVRAAFVTLASGFRILANERLPKSVRLQKLPEVPLQQATTQIPRWGNASKAGILTVTAPNLPTPSLDLVFDPSTFRGARQQALRPGQQASPRLTRPVHARGWATPRTVSGAGNVLTQRMLRDLPTQVRFEIGTPDAQRGGQISTAFVEWLMGQWTRLPLGHRTRETVGHRKSQTWSC</sequence>
<dbReference type="InterPro" id="IPR001525">
    <property type="entry name" value="C5_MeTfrase"/>
</dbReference>
<dbReference type="GO" id="GO:0003677">
    <property type="term" value="F:DNA binding"/>
    <property type="evidence" value="ECO:0007669"/>
    <property type="project" value="TreeGrafter"/>
</dbReference>
<dbReference type="GO" id="GO:0003886">
    <property type="term" value="F:DNA (cytosine-5-)-methyltransferase activity"/>
    <property type="evidence" value="ECO:0007669"/>
    <property type="project" value="UniProtKB-EC"/>
</dbReference>
<name>A0AAW1PVP6_9CHLO</name>
<keyword evidence="7" id="KW-1185">Reference proteome</keyword>
<keyword evidence="4 5" id="KW-0949">S-adenosyl-L-methionine</keyword>